<gene>
    <name evidence="3" type="ORF">LRS1606.456</name>
</gene>
<evidence type="ECO:0000259" key="2">
    <source>
        <dbReference type="PROSITE" id="PS50994"/>
    </source>
</evidence>
<dbReference type="PROSITE" id="PS50994">
    <property type="entry name" value="INTEGRASE"/>
    <property type="match status" value="1"/>
</dbReference>
<dbReference type="AlphaFoldDB" id="A0A097SQV5"/>
<dbReference type="Pfam" id="PF00665">
    <property type="entry name" value="rve"/>
    <property type="match status" value="1"/>
</dbReference>
<dbReference type="PANTHER" id="PTHR46889:SF5">
    <property type="entry name" value="INTEGRASE PROTEIN"/>
    <property type="match status" value="1"/>
</dbReference>
<dbReference type="EMBL" id="KJ605395">
    <property type="protein sequence ID" value="AIU93890.1"/>
    <property type="molecule type" value="Genomic_DNA"/>
</dbReference>
<evidence type="ECO:0000256" key="1">
    <source>
        <dbReference type="SAM" id="MobiDB-lite"/>
    </source>
</evidence>
<dbReference type="InterPro" id="IPR036397">
    <property type="entry name" value="RNaseH_sf"/>
</dbReference>
<geneLocation type="plasmid" evidence="3">
    <name>pNSL1</name>
</geneLocation>
<organism evidence="3">
    <name type="scientific">Rhodococcus sp. NS1</name>
    <dbReference type="NCBI Taxonomy" id="402236"/>
    <lineage>
        <taxon>Bacteria</taxon>
        <taxon>Bacillati</taxon>
        <taxon>Actinomycetota</taxon>
        <taxon>Actinomycetes</taxon>
        <taxon>Mycobacteriales</taxon>
        <taxon>Nocardiaceae</taxon>
        <taxon>Rhodococcus</taxon>
    </lineage>
</organism>
<dbReference type="GO" id="GO:0003676">
    <property type="term" value="F:nucleic acid binding"/>
    <property type="evidence" value="ECO:0007669"/>
    <property type="project" value="InterPro"/>
</dbReference>
<protein>
    <recommendedName>
        <fullName evidence="2">Integrase catalytic domain-containing protein</fullName>
    </recommendedName>
</protein>
<dbReference type="InterPro" id="IPR001584">
    <property type="entry name" value="Integrase_cat-core"/>
</dbReference>
<dbReference type="PANTHER" id="PTHR46889">
    <property type="entry name" value="TRANSPOSASE INSF FOR INSERTION SEQUENCE IS3B-RELATED"/>
    <property type="match status" value="1"/>
</dbReference>
<dbReference type="Gene3D" id="3.30.420.10">
    <property type="entry name" value="Ribonuclease H-like superfamily/Ribonuclease H"/>
    <property type="match status" value="1"/>
</dbReference>
<feature type="domain" description="Integrase catalytic" evidence="2">
    <location>
        <begin position="14"/>
        <end position="104"/>
    </location>
</feature>
<reference evidence="3" key="1">
    <citation type="submission" date="2014-03" db="EMBL/GenBank/DDBJ databases">
        <authorList>
            <person name="Zhang G."/>
            <person name="Zhu L."/>
            <person name="Fang P."/>
        </authorList>
    </citation>
    <scope>NUCLEOTIDE SEQUENCE</scope>
    <source>
        <strain evidence="3">NS1</strain>
        <plasmid evidence="3">pNSL1</plasmid>
    </source>
</reference>
<name>A0A097SQV5_9NOCA</name>
<accession>A0A097SQV5</accession>
<dbReference type="InterPro" id="IPR012337">
    <property type="entry name" value="RNaseH-like_sf"/>
</dbReference>
<proteinExistence type="predicted"/>
<feature type="region of interest" description="Disordered" evidence="1">
    <location>
        <begin position="88"/>
        <end position="118"/>
    </location>
</feature>
<keyword evidence="3" id="KW-0614">Plasmid</keyword>
<feature type="compositionally biased region" description="Polar residues" evidence="1">
    <location>
        <begin position="92"/>
        <end position="102"/>
    </location>
</feature>
<dbReference type="SUPFAM" id="SSF53098">
    <property type="entry name" value="Ribonuclease H-like"/>
    <property type="match status" value="1"/>
</dbReference>
<sequence length="118" mass="13884">MLEHPDTIERKWDVPQHPDQWWVSDFTYVWTLAEFVYTAFCVDVFSRRILGWRVMRTKATPLVHGVLNQALFMRRRTDFRFTSRGLVHHSDAGSQGKFSRLSQYPRPGGCLWGDRPDG</sequence>
<dbReference type="InterPro" id="IPR050900">
    <property type="entry name" value="Transposase_IS3/IS150/IS904"/>
</dbReference>
<evidence type="ECO:0000313" key="3">
    <source>
        <dbReference type="EMBL" id="AIU93890.1"/>
    </source>
</evidence>
<dbReference type="GO" id="GO:0015074">
    <property type="term" value="P:DNA integration"/>
    <property type="evidence" value="ECO:0007669"/>
    <property type="project" value="InterPro"/>
</dbReference>